<reference evidence="1 2" key="1">
    <citation type="journal article" date="2022" name="Hortic Res">
        <title>A haplotype resolved chromosomal level avocado genome allows analysis of novel avocado genes.</title>
        <authorList>
            <person name="Nath O."/>
            <person name="Fletcher S.J."/>
            <person name="Hayward A."/>
            <person name="Shaw L.M."/>
            <person name="Masouleh A.K."/>
            <person name="Furtado A."/>
            <person name="Henry R.J."/>
            <person name="Mitter N."/>
        </authorList>
    </citation>
    <scope>NUCLEOTIDE SEQUENCE [LARGE SCALE GENOMIC DNA]</scope>
    <source>
        <strain evidence="2">cv. Hass</strain>
    </source>
</reference>
<proteinExistence type="predicted"/>
<organism evidence="1 2">
    <name type="scientific">Persea americana</name>
    <name type="common">Avocado</name>
    <dbReference type="NCBI Taxonomy" id="3435"/>
    <lineage>
        <taxon>Eukaryota</taxon>
        <taxon>Viridiplantae</taxon>
        <taxon>Streptophyta</taxon>
        <taxon>Embryophyta</taxon>
        <taxon>Tracheophyta</taxon>
        <taxon>Spermatophyta</taxon>
        <taxon>Magnoliopsida</taxon>
        <taxon>Magnoliidae</taxon>
        <taxon>Laurales</taxon>
        <taxon>Lauraceae</taxon>
        <taxon>Persea</taxon>
    </lineage>
</organism>
<keyword evidence="2" id="KW-1185">Reference proteome</keyword>
<dbReference type="EMBL" id="CM056811">
    <property type="protein sequence ID" value="KAJ8636812.1"/>
    <property type="molecule type" value="Genomic_DNA"/>
</dbReference>
<comment type="caution">
    <text evidence="1">The sequence shown here is derived from an EMBL/GenBank/DDBJ whole genome shotgun (WGS) entry which is preliminary data.</text>
</comment>
<gene>
    <name evidence="1" type="ORF">MRB53_011079</name>
</gene>
<name>A0ACC2LUJ9_PERAE</name>
<sequence>MSCSCSLRSSRSGGGKGDRKARLEEKACQGRRSSLHGDFADGTKFDSSRDRGTPMKSKLRQGQVIKGWDQGIITMKKGKNAIFTVPPELAYGE</sequence>
<evidence type="ECO:0000313" key="1">
    <source>
        <dbReference type="EMBL" id="KAJ8636812.1"/>
    </source>
</evidence>
<evidence type="ECO:0000313" key="2">
    <source>
        <dbReference type="Proteomes" id="UP001234297"/>
    </source>
</evidence>
<protein>
    <submittedName>
        <fullName evidence="1">Uncharacterized protein</fullName>
    </submittedName>
</protein>
<accession>A0ACC2LUJ9</accession>
<dbReference type="Proteomes" id="UP001234297">
    <property type="component" value="Chromosome 3"/>
</dbReference>